<proteinExistence type="inferred from homology"/>
<comment type="subcellular location">
    <subcellularLocation>
        <location evidence="1">Cell membrane</location>
        <topology evidence="1">Multi-pass membrane protein</topology>
    </subcellularLocation>
</comment>
<dbReference type="Pfam" id="PF00499">
    <property type="entry name" value="Oxidored_q3"/>
    <property type="match status" value="1"/>
</dbReference>
<dbReference type="RefSeq" id="WP_344296164.1">
    <property type="nucleotide sequence ID" value="NZ_BAAAPF010000576.1"/>
</dbReference>
<evidence type="ECO:0000313" key="4">
    <source>
        <dbReference type="Proteomes" id="UP001500443"/>
    </source>
</evidence>
<keyword evidence="1" id="KW-1133">Transmembrane helix</keyword>
<dbReference type="Proteomes" id="UP001500443">
    <property type="component" value="Unassembled WGS sequence"/>
</dbReference>
<keyword evidence="1" id="KW-0520">NAD</keyword>
<dbReference type="InterPro" id="IPR042106">
    <property type="entry name" value="Nuo/plastoQ_OxRdtase_6_NuoJ"/>
</dbReference>
<evidence type="ECO:0000256" key="1">
    <source>
        <dbReference type="RuleBase" id="RU004429"/>
    </source>
</evidence>
<feature type="compositionally biased region" description="Gly residues" evidence="2">
    <location>
        <begin position="184"/>
        <end position="199"/>
    </location>
</feature>
<dbReference type="EC" id="7.1.1.-" evidence="1"/>
<evidence type="ECO:0000313" key="3">
    <source>
        <dbReference type="EMBL" id="GAA1515588.1"/>
    </source>
</evidence>
<feature type="transmembrane region" description="Helical" evidence="1">
    <location>
        <begin position="56"/>
        <end position="75"/>
    </location>
</feature>
<keyword evidence="1" id="KW-0472">Membrane</keyword>
<keyword evidence="1" id="KW-0874">Quinone</keyword>
<evidence type="ECO:0000256" key="2">
    <source>
        <dbReference type="SAM" id="MobiDB-lite"/>
    </source>
</evidence>
<keyword evidence="4" id="KW-1185">Reference proteome</keyword>
<feature type="transmembrane region" description="Helical" evidence="1">
    <location>
        <begin position="95"/>
        <end position="114"/>
    </location>
</feature>
<feature type="transmembrane region" description="Helical" evidence="1">
    <location>
        <begin position="6"/>
        <end position="25"/>
    </location>
</feature>
<feature type="compositionally biased region" description="Basic and acidic residues" evidence="2">
    <location>
        <begin position="174"/>
        <end position="183"/>
    </location>
</feature>
<comment type="function">
    <text evidence="1">NDH-1 shuttles electrons from NADH, via FMN and iron-sulfur (Fe-S) centers, to quinones in the respiratory chain. Couples the redox reaction to proton translocation (for every two electrons transferred, four hydrogen ions are translocated across the cytoplasmic membrane), and thus conserves the redox energy in a proton gradient.</text>
</comment>
<protein>
    <recommendedName>
        <fullName evidence="1">NADH-quinone oxidoreductase subunit J</fullName>
        <ecNumber evidence="1">7.1.1.-</ecNumber>
    </recommendedName>
</protein>
<dbReference type="EMBL" id="BAAAPF010000576">
    <property type="protein sequence ID" value="GAA1515588.1"/>
    <property type="molecule type" value="Genomic_DNA"/>
</dbReference>
<accession>A0ABN2ABP3</accession>
<keyword evidence="1" id="KW-1003">Cell membrane</keyword>
<comment type="caution">
    <text evidence="3">The sequence shown here is derived from an EMBL/GenBank/DDBJ whole genome shotgun (WGS) entry which is preliminary data.</text>
</comment>
<dbReference type="InterPro" id="IPR001457">
    <property type="entry name" value="NADH_UbQ/plastoQ_OxRdtase_su6"/>
</dbReference>
<feature type="transmembrane region" description="Helical" evidence="1">
    <location>
        <begin position="32"/>
        <end position="50"/>
    </location>
</feature>
<feature type="transmembrane region" description="Helical" evidence="1">
    <location>
        <begin position="134"/>
        <end position="159"/>
    </location>
</feature>
<gene>
    <name evidence="3" type="ORF">GCM10009802_67180</name>
</gene>
<comment type="similarity">
    <text evidence="1">Belongs to the complex I subunit 6 family.</text>
</comment>
<feature type="region of interest" description="Disordered" evidence="2">
    <location>
        <begin position="174"/>
        <end position="199"/>
    </location>
</feature>
<organism evidence="3 4">
    <name type="scientific">Streptomyces synnematoformans</name>
    <dbReference type="NCBI Taxonomy" id="415721"/>
    <lineage>
        <taxon>Bacteria</taxon>
        <taxon>Bacillati</taxon>
        <taxon>Actinomycetota</taxon>
        <taxon>Actinomycetes</taxon>
        <taxon>Kitasatosporales</taxon>
        <taxon>Streptomycetaceae</taxon>
        <taxon>Streptomyces</taxon>
    </lineage>
</organism>
<keyword evidence="1" id="KW-0812">Transmembrane</keyword>
<sequence length="199" mass="20857">MLDDVVFWALAGPAVAAAVMVFRFASMARATYALLASLLCVGGLVVRLGLDYLGVVVVLMMTIEMALMGVFMVMFMMNPAGLMPMSMLHNRRGAAVISGGVFVLLAAGVLLAPWPRRRGEPAADPTKALGESLMGPHMLTMMTLGLALFATIVATVVLATRRGRYDRFGDDLRARRAGDRGDGGDGGDGGARVRGGAGP</sequence>
<comment type="catalytic activity">
    <reaction evidence="1">
        <text>a quinone + NADH + 5 H(+)(in) = a quinol + NAD(+) + 4 H(+)(out)</text>
        <dbReference type="Rhea" id="RHEA:57888"/>
        <dbReference type="ChEBI" id="CHEBI:15378"/>
        <dbReference type="ChEBI" id="CHEBI:24646"/>
        <dbReference type="ChEBI" id="CHEBI:57540"/>
        <dbReference type="ChEBI" id="CHEBI:57945"/>
        <dbReference type="ChEBI" id="CHEBI:132124"/>
    </reaction>
</comment>
<name>A0ABN2ABP3_9ACTN</name>
<reference evidence="3 4" key="1">
    <citation type="journal article" date="2019" name="Int. J. Syst. Evol. Microbiol.">
        <title>The Global Catalogue of Microorganisms (GCM) 10K type strain sequencing project: providing services to taxonomists for standard genome sequencing and annotation.</title>
        <authorList>
            <consortium name="The Broad Institute Genomics Platform"/>
            <consortium name="The Broad Institute Genome Sequencing Center for Infectious Disease"/>
            <person name="Wu L."/>
            <person name="Ma J."/>
        </authorList>
    </citation>
    <scope>NUCLEOTIDE SEQUENCE [LARGE SCALE GENOMIC DNA]</scope>
    <source>
        <strain evidence="3 4">JCM 15481</strain>
    </source>
</reference>
<dbReference type="Gene3D" id="1.20.120.1200">
    <property type="entry name" value="NADH-ubiquinone/plastoquinone oxidoreductase chain 6, subunit NuoJ"/>
    <property type="match status" value="1"/>
</dbReference>